<dbReference type="EMBL" id="MG373779">
    <property type="protein sequence ID" value="AVH79664.1"/>
    <property type="molecule type" value="Genomic_DNA"/>
</dbReference>
<dbReference type="Gene3D" id="2.120.10.30">
    <property type="entry name" value="TolB, C-terminal domain"/>
    <property type="match status" value="1"/>
</dbReference>
<name>A0A2P0ZGS3_DESMC</name>
<dbReference type="NCBIfam" id="NF033206">
    <property type="entry name" value="ScyE_fam"/>
    <property type="match status" value="1"/>
</dbReference>
<keyword evidence="1" id="KW-0732">Signal</keyword>
<proteinExistence type="predicted"/>
<feature type="signal peptide" evidence="1">
    <location>
        <begin position="1"/>
        <end position="25"/>
    </location>
</feature>
<evidence type="ECO:0000256" key="1">
    <source>
        <dbReference type="SAM" id="SignalP"/>
    </source>
</evidence>
<accession>A0A2P0ZGS3</accession>
<feature type="chain" id="PRO_5015128397" description="ScyD/ScyE family protein" evidence="1">
    <location>
        <begin position="26"/>
        <end position="420"/>
    </location>
</feature>
<dbReference type="AlphaFoldDB" id="A0A2P0ZGS3"/>
<evidence type="ECO:0008006" key="3">
    <source>
        <dbReference type="Google" id="ProtNLM"/>
    </source>
</evidence>
<dbReference type="InterPro" id="IPR011042">
    <property type="entry name" value="6-blade_b-propeller_TolB-like"/>
</dbReference>
<dbReference type="InterPro" id="IPR048031">
    <property type="entry name" value="ScyD/ScyE-like"/>
</dbReference>
<protein>
    <recommendedName>
        <fullName evidence="3">ScyD/ScyE family protein</fullName>
    </recommendedName>
</protein>
<organism evidence="2">
    <name type="scientific">Desmonostoc muscorum PCC 7121</name>
    <dbReference type="NCBI Taxonomy" id="197230"/>
    <lineage>
        <taxon>Bacteria</taxon>
        <taxon>Bacillati</taxon>
        <taxon>Cyanobacteriota</taxon>
        <taxon>Cyanophyceae</taxon>
        <taxon>Nostocales</taxon>
        <taxon>Nostocaceae</taxon>
        <taxon>Desmonostoc</taxon>
    </lineage>
</organism>
<evidence type="ECO:0000313" key="2">
    <source>
        <dbReference type="EMBL" id="AVH79664.1"/>
    </source>
</evidence>
<sequence>MLKKLLMVAASTISIVLGVGEASQAATFQVVASNLDSPRGLTFGPDNALYVVEAGRGGTSPCIPAPGAGLDGPQVCYGSSGAITRIQNGTQERIVTGLPSVALPVAIPGTDLTITLDATGAHDLKFDSLGKAYLAIGLGSSPERRDDILQVPEFGQLVALNNLSGQASLTPLADLAQYEGSFNPDNGGSGFFNPYNEGIDSNPYSFLIQGDSAYIVDAAGNDFFRAKLDGTELTLLSVFPARPATDPITGQTIGMQSVPTSITLGPDGAFYISEFTGFPYEEGAARIFRIGADNQPTVYADGFTHIIDIDFDDKGGLYVLEYAANSLYPPTFPNPGDLIYIAPNGTRQTISTGELLFPTALELDSDGNIYVSNQGYIPGLGEVLKFAPVSVPEPTFVLSLLAFGVLGFSPFSKKKLARLK</sequence>
<reference evidence="2" key="1">
    <citation type="journal article" date="2018" name="Science">
        <title>Natural noncanonical protein splicing yields products with diverse ?-amino acid residues.</title>
        <authorList>
            <person name="Morinaka B.I."/>
            <person name="Lakis E."/>
            <person name="Verest M."/>
            <person name="Helf M.J."/>
            <person name="Scalvenzi T."/>
            <person name="Vagstad A.L."/>
            <person name="Sims J."/>
            <person name="Sunagawa S."/>
            <person name="Gugger M."/>
            <person name="Piel J."/>
        </authorList>
    </citation>
    <scope>NUCLEOTIDE SEQUENCE</scope>
    <source>
        <strain evidence="2">PCC 7121</strain>
    </source>
</reference>
<dbReference type="SUPFAM" id="SSF63829">
    <property type="entry name" value="Calcium-dependent phosphotriesterase"/>
    <property type="match status" value="1"/>
</dbReference>